<accession>A0A818FYV4</accession>
<dbReference type="EMBL" id="CAJOBO010011357">
    <property type="protein sequence ID" value="CAF4604680.1"/>
    <property type="molecule type" value="Genomic_DNA"/>
</dbReference>
<evidence type="ECO:0000313" key="2">
    <source>
        <dbReference type="EMBL" id="CAF3483446.1"/>
    </source>
</evidence>
<dbReference type="Proteomes" id="UP000663825">
    <property type="component" value="Unassembled WGS sequence"/>
</dbReference>
<evidence type="ECO:0000313" key="6">
    <source>
        <dbReference type="Proteomes" id="UP000663873"/>
    </source>
</evidence>
<evidence type="ECO:0000313" key="3">
    <source>
        <dbReference type="EMBL" id="CAF4604680.1"/>
    </source>
</evidence>
<organism evidence="2 5">
    <name type="scientific">Rotaria socialis</name>
    <dbReference type="NCBI Taxonomy" id="392032"/>
    <lineage>
        <taxon>Eukaryota</taxon>
        <taxon>Metazoa</taxon>
        <taxon>Spiralia</taxon>
        <taxon>Gnathifera</taxon>
        <taxon>Rotifera</taxon>
        <taxon>Eurotatoria</taxon>
        <taxon>Bdelloidea</taxon>
        <taxon>Philodinida</taxon>
        <taxon>Philodinidae</taxon>
        <taxon>Rotaria</taxon>
    </lineage>
</organism>
<dbReference type="Proteomes" id="UP000663833">
    <property type="component" value="Unassembled WGS sequence"/>
</dbReference>
<reference evidence="2" key="1">
    <citation type="submission" date="2021-02" db="EMBL/GenBank/DDBJ databases">
        <authorList>
            <person name="Nowell W R."/>
        </authorList>
    </citation>
    <scope>NUCLEOTIDE SEQUENCE</scope>
</reference>
<dbReference type="AlphaFoldDB" id="A0A818FYV4"/>
<name>A0A818FYV4_9BILA</name>
<dbReference type="Proteomes" id="UP000663851">
    <property type="component" value="Unassembled WGS sequence"/>
</dbReference>
<dbReference type="EMBL" id="CAJNYD010003187">
    <property type="protein sequence ID" value="CAF3483446.1"/>
    <property type="molecule type" value="Genomic_DNA"/>
</dbReference>
<dbReference type="OrthoDB" id="6773637at2759"/>
<keyword evidence="6" id="KW-1185">Reference proteome</keyword>
<feature type="non-terminal residue" evidence="2">
    <location>
        <position position="1"/>
    </location>
</feature>
<evidence type="ECO:0000313" key="4">
    <source>
        <dbReference type="EMBL" id="CAF4737819.1"/>
    </source>
</evidence>
<evidence type="ECO:0000313" key="5">
    <source>
        <dbReference type="Proteomes" id="UP000663833"/>
    </source>
</evidence>
<proteinExistence type="predicted"/>
<gene>
    <name evidence="3" type="ORF">HFQ381_LOCUS33708</name>
    <name evidence="2" type="ORF">LUA448_LOCUS24168</name>
    <name evidence="1" type="ORF">TIS948_LOCUS14253</name>
    <name evidence="4" type="ORF">UJA718_LOCUS38177</name>
</gene>
<evidence type="ECO:0000313" key="1">
    <source>
        <dbReference type="EMBL" id="CAF3233939.1"/>
    </source>
</evidence>
<dbReference type="Proteomes" id="UP000663873">
    <property type="component" value="Unassembled WGS sequence"/>
</dbReference>
<dbReference type="EMBL" id="CAJOBP010038798">
    <property type="protein sequence ID" value="CAF4737819.1"/>
    <property type="molecule type" value="Genomic_DNA"/>
</dbReference>
<protein>
    <submittedName>
        <fullName evidence="2">Uncharacterized protein</fullName>
    </submittedName>
</protein>
<comment type="caution">
    <text evidence="2">The sequence shown here is derived from an EMBL/GenBank/DDBJ whole genome shotgun (WGS) entry which is preliminary data.</text>
</comment>
<sequence length="186" mass="20607">NDQLNITEKNEKSDELLTNRVERTNDIRETARQGQKRQVGEFLRNTAKRHKLVDLNVGDNVLIPVPDVDRGPTDARNVLAVVMEIKGDKYKLGVEQGIINAYYSFHQLSKATGTPTILVKNVDQGIKKSLTEVVKLQSVTGGQGMLKCSCKGGCTTSRCKCKQAKIVCNSRCHNSTTCLSWPMAMI</sequence>
<dbReference type="EMBL" id="CAJNXB010002318">
    <property type="protein sequence ID" value="CAF3233939.1"/>
    <property type="molecule type" value="Genomic_DNA"/>
</dbReference>